<dbReference type="Pfam" id="PF00072">
    <property type="entry name" value="Response_reg"/>
    <property type="match status" value="1"/>
</dbReference>
<feature type="domain" description="Response regulatory" evidence="15">
    <location>
        <begin position="402"/>
        <end position="518"/>
    </location>
</feature>
<evidence type="ECO:0000256" key="9">
    <source>
        <dbReference type="ARBA" id="ARBA00022989"/>
    </source>
</evidence>
<sequence>MSERLDSIKLEQLGPKCQVVLFDEQGLVSESCNTLLTINKSVPLFEQFDFLLSLQDVLKSLQSEPLVFDLVEWHEQKEALFSITFQRKSAKQWLWFIVDRSHEREQILTVQQSRNNAAINEEVLAIQQKYLEAEKKLLAYRNDELLRIQKFKQRFFAEVSHEMRTPLHSITGLVKLLETTKSQDVPSLLHALKATSQHLNHVINDVLDLSKIEEGKLQLEELAFELKDILDSIVRGFTLSTQEKGIVLETTIAPGVPQIIVSDPIRLSQVLYNLIGNAIKFTHSGSVTLAVEPVSQKAKSLRLKFSVHDTGVGMSEESIAKILEPFTQVEGQSFYEYGGTGLGMGIAQGIIETMGGHLKIKSQLGKGTSMWFSIDCKPGEVTQYTTRDYLEEPSAASLQNLRVLFAEDDAMSTMMLKQYADNWGLSARFVETLPDLKALLWSESYDLLVCDLHLGDDHSAGLIEELRTTAGPNRQVPIIFLSGDAQNKHPELSSISQWAYLVKPANPKTLALKIRDMAKPKHNTMNESVDLTHLKNSAQGNLAFLIDLIETIMENLPKDLQKLKEALDQPDYETCRKMLHKVKPSIGYLGIPDLLEERNRLYDLVAEQRLSKEEVLRFANRIEAALSDLKRQKEELQ</sequence>
<feature type="modified residue" description="4-aspartylphosphate" evidence="13">
    <location>
        <position position="451"/>
    </location>
</feature>
<proteinExistence type="predicted"/>
<dbReference type="Pfam" id="PF00512">
    <property type="entry name" value="HisKA"/>
    <property type="match status" value="1"/>
</dbReference>
<dbReference type="SMART" id="SM00448">
    <property type="entry name" value="REC"/>
    <property type="match status" value="1"/>
</dbReference>
<dbReference type="Gene3D" id="3.40.50.2300">
    <property type="match status" value="1"/>
</dbReference>
<evidence type="ECO:0000256" key="2">
    <source>
        <dbReference type="ARBA" id="ARBA00004651"/>
    </source>
</evidence>
<dbReference type="InterPro" id="IPR036641">
    <property type="entry name" value="HPT_dom_sf"/>
</dbReference>
<comment type="caution">
    <text evidence="17">The sequence shown here is derived from an EMBL/GenBank/DDBJ whole genome shotgun (WGS) entry which is preliminary data.</text>
</comment>
<evidence type="ECO:0000256" key="5">
    <source>
        <dbReference type="ARBA" id="ARBA00022553"/>
    </source>
</evidence>
<evidence type="ECO:0000313" key="18">
    <source>
        <dbReference type="Proteomes" id="UP000658258"/>
    </source>
</evidence>
<dbReference type="Gene3D" id="1.10.287.130">
    <property type="match status" value="1"/>
</dbReference>
<evidence type="ECO:0000259" key="15">
    <source>
        <dbReference type="PROSITE" id="PS50110"/>
    </source>
</evidence>
<evidence type="ECO:0000259" key="16">
    <source>
        <dbReference type="PROSITE" id="PS50894"/>
    </source>
</evidence>
<dbReference type="InterPro" id="IPR005467">
    <property type="entry name" value="His_kinase_dom"/>
</dbReference>
<dbReference type="PANTHER" id="PTHR45339">
    <property type="entry name" value="HYBRID SIGNAL TRANSDUCTION HISTIDINE KINASE J"/>
    <property type="match status" value="1"/>
</dbReference>
<keyword evidence="10" id="KW-0902">Two-component regulatory system</keyword>
<keyword evidence="11" id="KW-0472">Membrane</keyword>
<comment type="catalytic activity">
    <reaction evidence="1">
        <text>ATP + protein L-histidine = ADP + protein N-phospho-L-histidine.</text>
        <dbReference type="EC" id="2.7.13.3"/>
    </reaction>
</comment>
<evidence type="ECO:0000313" key="17">
    <source>
        <dbReference type="EMBL" id="GHE55562.1"/>
    </source>
</evidence>
<evidence type="ECO:0000256" key="1">
    <source>
        <dbReference type="ARBA" id="ARBA00000085"/>
    </source>
</evidence>
<evidence type="ECO:0000259" key="14">
    <source>
        <dbReference type="PROSITE" id="PS50109"/>
    </source>
</evidence>
<feature type="domain" description="Histidine kinase" evidence="14">
    <location>
        <begin position="158"/>
        <end position="378"/>
    </location>
</feature>
<accession>A0ABQ3I4L4</accession>
<evidence type="ECO:0000256" key="11">
    <source>
        <dbReference type="ARBA" id="ARBA00023136"/>
    </source>
</evidence>
<dbReference type="PROSITE" id="PS50109">
    <property type="entry name" value="HIS_KIN"/>
    <property type="match status" value="1"/>
</dbReference>
<dbReference type="SUPFAM" id="SSF55874">
    <property type="entry name" value="ATPase domain of HSP90 chaperone/DNA topoisomerase II/histidine kinase"/>
    <property type="match status" value="1"/>
</dbReference>
<dbReference type="InterPro" id="IPR008207">
    <property type="entry name" value="Sig_transdc_His_kin_Hpt_dom"/>
</dbReference>
<dbReference type="EMBL" id="BNAG01000001">
    <property type="protein sequence ID" value="GHE55562.1"/>
    <property type="molecule type" value="Genomic_DNA"/>
</dbReference>
<evidence type="ECO:0000256" key="3">
    <source>
        <dbReference type="ARBA" id="ARBA00012438"/>
    </source>
</evidence>
<dbReference type="RefSeq" id="WP_189628883.1">
    <property type="nucleotide sequence ID" value="NZ_BNAG01000001.1"/>
</dbReference>
<comment type="subcellular location">
    <subcellularLocation>
        <location evidence="2">Cell membrane</location>
        <topology evidence="2">Multi-pass membrane protein</topology>
    </subcellularLocation>
</comment>
<keyword evidence="6" id="KW-0812">Transmembrane</keyword>
<dbReference type="Gene3D" id="3.30.565.10">
    <property type="entry name" value="Histidine kinase-like ATPase, C-terminal domain"/>
    <property type="match status" value="1"/>
</dbReference>
<evidence type="ECO:0000256" key="7">
    <source>
        <dbReference type="ARBA" id="ARBA00022741"/>
    </source>
</evidence>
<dbReference type="PROSITE" id="PS50894">
    <property type="entry name" value="HPT"/>
    <property type="match status" value="1"/>
</dbReference>
<dbReference type="InterPro" id="IPR036890">
    <property type="entry name" value="HATPase_C_sf"/>
</dbReference>
<dbReference type="SUPFAM" id="SSF47384">
    <property type="entry name" value="Homodimeric domain of signal transducing histidine kinase"/>
    <property type="match status" value="1"/>
</dbReference>
<protein>
    <recommendedName>
        <fullName evidence="3">histidine kinase</fullName>
        <ecNumber evidence="3">2.7.13.3</ecNumber>
    </recommendedName>
</protein>
<dbReference type="InterPro" id="IPR003661">
    <property type="entry name" value="HisK_dim/P_dom"/>
</dbReference>
<organism evidence="17 18">
    <name type="scientific">Roseivirga thermotolerans</name>
    <dbReference type="NCBI Taxonomy" id="1758176"/>
    <lineage>
        <taxon>Bacteria</taxon>
        <taxon>Pseudomonadati</taxon>
        <taxon>Bacteroidota</taxon>
        <taxon>Cytophagia</taxon>
        <taxon>Cytophagales</taxon>
        <taxon>Roseivirgaceae</taxon>
        <taxon>Roseivirga</taxon>
    </lineage>
</organism>
<evidence type="ECO:0000256" key="10">
    <source>
        <dbReference type="ARBA" id="ARBA00023012"/>
    </source>
</evidence>
<dbReference type="PANTHER" id="PTHR45339:SF1">
    <property type="entry name" value="HYBRID SIGNAL TRANSDUCTION HISTIDINE KINASE J"/>
    <property type="match status" value="1"/>
</dbReference>
<dbReference type="SUPFAM" id="SSF47226">
    <property type="entry name" value="Histidine-containing phosphotransfer domain, HPT domain"/>
    <property type="match status" value="1"/>
</dbReference>
<dbReference type="Gene3D" id="1.20.120.160">
    <property type="entry name" value="HPT domain"/>
    <property type="match status" value="1"/>
</dbReference>
<dbReference type="InterPro" id="IPR036097">
    <property type="entry name" value="HisK_dim/P_sf"/>
</dbReference>
<feature type="domain" description="HPt" evidence="16">
    <location>
        <begin position="541"/>
        <end position="637"/>
    </location>
</feature>
<dbReference type="SUPFAM" id="SSF52172">
    <property type="entry name" value="CheY-like"/>
    <property type="match status" value="1"/>
</dbReference>
<dbReference type="PRINTS" id="PR00344">
    <property type="entry name" value="BCTRLSENSOR"/>
</dbReference>
<dbReference type="EC" id="2.7.13.3" evidence="3"/>
<feature type="modified residue" description="Phosphohistidine" evidence="12">
    <location>
        <position position="580"/>
    </location>
</feature>
<reference evidence="18" key="1">
    <citation type="journal article" date="2019" name="Int. J. Syst. Evol. Microbiol.">
        <title>The Global Catalogue of Microorganisms (GCM) 10K type strain sequencing project: providing services to taxonomists for standard genome sequencing and annotation.</title>
        <authorList>
            <consortium name="The Broad Institute Genomics Platform"/>
            <consortium name="The Broad Institute Genome Sequencing Center for Infectious Disease"/>
            <person name="Wu L."/>
            <person name="Ma J."/>
        </authorList>
    </citation>
    <scope>NUCLEOTIDE SEQUENCE [LARGE SCALE GENOMIC DNA]</scope>
    <source>
        <strain evidence="18">CGMCC 1.15111</strain>
    </source>
</reference>
<dbReference type="Pfam" id="PF02518">
    <property type="entry name" value="HATPase_c"/>
    <property type="match status" value="1"/>
</dbReference>
<keyword evidence="9" id="KW-1133">Transmembrane helix</keyword>
<dbReference type="InterPro" id="IPR011006">
    <property type="entry name" value="CheY-like_superfamily"/>
</dbReference>
<dbReference type="InterPro" id="IPR001789">
    <property type="entry name" value="Sig_transdc_resp-reg_receiver"/>
</dbReference>
<gene>
    <name evidence="17" type="ORF">GCM10011340_07920</name>
</gene>
<keyword evidence="4" id="KW-1003">Cell membrane</keyword>
<dbReference type="CDD" id="cd00156">
    <property type="entry name" value="REC"/>
    <property type="match status" value="1"/>
</dbReference>
<keyword evidence="8" id="KW-0067">ATP-binding</keyword>
<dbReference type="CDD" id="cd16922">
    <property type="entry name" value="HATPase_EvgS-ArcB-TorS-like"/>
    <property type="match status" value="1"/>
</dbReference>
<dbReference type="SMART" id="SM00387">
    <property type="entry name" value="HATPase_c"/>
    <property type="match status" value="1"/>
</dbReference>
<dbReference type="CDD" id="cd00082">
    <property type="entry name" value="HisKA"/>
    <property type="match status" value="1"/>
</dbReference>
<evidence type="ECO:0000256" key="4">
    <source>
        <dbReference type="ARBA" id="ARBA00022475"/>
    </source>
</evidence>
<evidence type="ECO:0000256" key="6">
    <source>
        <dbReference type="ARBA" id="ARBA00022692"/>
    </source>
</evidence>
<dbReference type="InterPro" id="IPR004358">
    <property type="entry name" value="Sig_transdc_His_kin-like_C"/>
</dbReference>
<evidence type="ECO:0000256" key="8">
    <source>
        <dbReference type="ARBA" id="ARBA00022840"/>
    </source>
</evidence>
<dbReference type="Proteomes" id="UP000658258">
    <property type="component" value="Unassembled WGS sequence"/>
</dbReference>
<dbReference type="Pfam" id="PF01627">
    <property type="entry name" value="Hpt"/>
    <property type="match status" value="1"/>
</dbReference>
<dbReference type="PROSITE" id="PS50110">
    <property type="entry name" value="RESPONSE_REGULATORY"/>
    <property type="match status" value="1"/>
</dbReference>
<dbReference type="InterPro" id="IPR003594">
    <property type="entry name" value="HATPase_dom"/>
</dbReference>
<evidence type="ECO:0000256" key="13">
    <source>
        <dbReference type="PROSITE-ProRule" id="PRU00169"/>
    </source>
</evidence>
<keyword evidence="7" id="KW-0547">Nucleotide-binding</keyword>
<dbReference type="SMART" id="SM00388">
    <property type="entry name" value="HisKA"/>
    <property type="match status" value="1"/>
</dbReference>
<evidence type="ECO:0000256" key="12">
    <source>
        <dbReference type="PROSITE-ProRule" id="PRU00110"/>
    </source>
</evidence>
<name>A0ABQ3I4L4_9BACT</name>
<keyword evidence="5 13" id="KW-0597">Phosphoprotein</keyword>
<keyword evidence="18" id="KW-1185">Reference proteome</keyword>